<evidence type="ECO:0008006" key="3">
    <source>
        <dbReference type="Google" id="ProtNLM"/>
    </source>
</evidence>
<evidence type="ECO:0000313" key="2">
    <source>
        <dbReference type="Proteomes" id="UP000827284"/>
    </source>
</evidence>
<reference evidence="1" key="1">
    <citation type="submission" date="2021-11" db="EMBL/GenBank/DDBJ databases">
        <authorList>
            <person name="Herlambang A."/>
            <person name="Guo Y."/>
            <person name="Takashima Y."/>
            <person name="Nishizawa T."/>
        </authorList>
    </citation>
    <scope>NUCLEOTIDE SEQUENCE</scope>
    <source>
        <strain evidence="1">E1425</strain>
    </source>
</reference>
<sequence>MSIIRAASRNISIVCRTAGSTRAMLASLSASRARTPAMVMCRAPSSSYFSSSASSLFSSNGTVFTASSSGNSDNEDKDASLNPLVQDLVFNAVYDLLERPAPSSDEDQSNALTLDTHLIQDLKMDVFKMYQIMDKVERDLQPQWTIDIPVEEADKVRTLRDIVQLISSKIQ</sequence>
<keyword evidence="2" id="KW-1185">Reference proteome</keyword>
<protein>
    <recommendedName>
        <fullName evidence="3">Carrier domain-containing protein</fullName>
    </recommendedName>
</protein>
<name>A0A9P3HGJ1_9FUNG</name>
<dbReference type="Gene3D" id="1.10.1200.10">
    <property type="entry name" value="ACP-like"/>
    <property type="match status" value="1"/>
</dbReference>
<dbReference type="InterPro" id="IPR036736">
    <property type="entry name" value="ACP-like_sf"/>
</dbReference>
<comment type="caution">
    <text evidence="1">The sequence shown here is derived from an EMBL/GenBank/DDBJ whole genome shotgun (WGS) entry which is preliminary data.</text>
</comment>
<dbReference type="AlphaFoldDB" id="A0A9P3HGJ1"/>
<gene>
    <name evidence="1" type="ORF">EMPS_08678</name>
</gene>
<accession>A0A9P3HGJ1</accession>
<organism evidence="1 2">
    <name type="scientific">Entomortierella parvispora</name>
    <dbReference type="NCBI Taxonomy" id="205924"/>
    <lineage>
        <taxon>Eukaryota</taxon>
        <taxon>Fungi</taxon>
        <taxon>Fungi incertae sedis</taxon>
        <taxon>Mucoromycota</taxon>
        <taxon>Mortierellomycotina</taxon>
        <taxon>Mortierellomycetes</taxon>
        <taxon>Mortierellales</taxon>
        <taxon>Mortierellaceae</taxon>
        <taxon>Entomortierella</taxon>
    </lineage>
</organism>
<dbReference type="EMBL" id="BQFW01000012">
    <property type="protein sequence ID" value="GJJ76319.1"/>
    <property type="molecule type" value="Genomic_DNA"/>
</dbReference>
<dbReference type="OrthoDB" id="2416635at2759"/>
<evidence type="ECO:0000313" key="1">
    <source>
        <dbReference type="EMBL" id="GJJ76319.1"/>
    </source>
</evidence>
<dbReference type="Proteomes" id="UP000827284">
    <property type="component" value="Unassembled WGS sequence"/>
</dbReference>
<proteinExistence type="predicted"/>
<reference evidence="1" key="2">
    <citation type="journal article" date="2022" name="Microbiol. Resour. Announc.">
        <title>Whole-Genome Sequence of Entomortierella parvispora E1425, a Mucoromycotan Fungus Associated with Burkholderiaceae-Related Endosymbiotic Bacteria.</title>
        <authorList>
            <person name="Herlambang A."/>
            <person name="Guo Y."/>
            <person name="Takashima Y."/>
            <person name="Narisawa K."/>
            <person name="Ohta H."/>
            <person name="Nishizawa T."/>
        </authorList>
    </citation>
    <scope>NUCLEOTIDE SEQUENCE</scope>
    <source>
        <strain evidence="1">E1425</strain>
    </source>
</reference>
<dbReference type="SUPFAM" id="SSF47336">
    <property type="entry name" value="ACP-like"/>
    <property type="match status" value="1"/>
</dbReference>